<evidence type="ECO:0000313" key="2">
    <source>
        <dbReference type="Proteomes" id="UP000204179"/>
    </source>
</evidence>
<dbReference type="Pfam" id="PF21448">
    <property type="entry name" value="DNMK"/>
    <property type="match status" value="1"/>
</dbReference>
<evidence type="ECO:0008006" key="3">
    <source>
        <dbReference type="Google" id="ProtNLM"/>
    </source>
</evidence>
<protein>
    <recommendedName>
        <fullName evidence="3">DNMP kinase</fullName>
    </recommendedName>
</protein>
<proteinExistence type="predicted"/>
<dbReference type="InterPro" id="IPR027417">
    <property type="entry name" value="P-loop_NTPase"/>
</dbReference>
<dbReference type="InterPro" id="IPR048444">
    <property type="entry name" value="DNMK"/>
</dbReference>
<gene>
    <name evidence="1" type="ORF">JD18_139</name>
</gene>
<dbReference type="SUPFAM" id="SSF52540">
    <property type="entry name" value="P-loop containing nucleoside triphosphate hydrolases"/>
    <property type="match status" value="1"/>
</dbReference>
<organism evidence="1 2">
    <name type="scientific">Klebsiella phage JD18</name>
    <dbReference type="NCBI Taxonomy" id="1698360"/>
    <lineage>
        <taxon>Viruses</taxon>
        <taxon>Duplodnaviria</taxon>
        <taxon>Heunggongvirae</taxon>
        <taxon>Uroviricota</taxon>
        <taxon>Caudoviricetes</taxon>
        <taxon>Pantevenvirales</taxon>
        <taxon>Straboviridae</taxon>
        <taxon>Tevenvirinae</taxon>
        <taxon>Jiaodavirus</taxon>
        <taxon>Jiaodavirus jd18</taxon>
    </lineage>
</organism>
<dbReference type="RefSeq" id="YP_009190720.1">
    <property type="nucleotide sequence ID" value="NC_028686.1"/>
</dbReference>
<dbReference type="GeneID" id="26518554"/>
<accession>A0A0K1Y5C0</accession>
<dbReference type="InterPro" id="IPR023191">
    <property type="entry name" value="DNMP_kinase_N"/>
</dbReference>
<name>A0A0K1Y5C0_9CAUD</name>
<evidence type="ECO:0000313" key="1">
    <source>
        <dbReference type="EMBL" id="AKY02010.1"/>
    </source>
</evidence>
<sequence length="245" mass="28205">MKLLFLIGKKRSGKDTTADYIMDNYNATKHQLAGPIKDALADAMLTEWYRDTSRQFPRITRSMIEGIDYDREQDLNLSTKDVIRIMANAIEYVHHDLPLPGVVYDSKRKILDGDTMEVIRQVVINKPVEPWSIRRLMQTLGTDIVCDKLDRMYWVKRFTLVMADTFGDYDYFIVPDTRQDHELDVARAMGATVIHVVRPEQEGSKKDTHVTERGLPIREGDIVITNDGSLEELYSKINTILGIQK</sequence>
<dbReference type="Proteomes" id="UP000204179">
    <property type="component" value="Segment"/>
</dbReference>
<dbReference type="EMBL" id="KT239446">
    <property type="protein sequence ID" value="AKY02010.1"/>
    <property type="molecule type" value="Genomic_DNA"/>
</dbReference>
<dbReference type="Gene3D" id="1.10.238.70">
    <property type="match status" value="1"/>
</dbReference>
<dbReference type="KEGG" id="vg:26518554"/>
<keyword evidence="2" id="KW-1185">Reference proteome</keyword>
<reference evidence="1 2" key="1">
    <citation type="submission" date="2015-07" db="EMBL/GenBank/DDBJ databases">
        <title>Isolation and characterization of JD18-a novel lytic bacteriophage for Klebsiella pneumoniae.</title>
        <authorList>
            <person name="Fan J."/>
            <person name="Zhang X."/>
            <person name="Guo X."/>
            <person name="He P."/>
            <person name="Zhang Y."/>
        </authorList>
    </citation>
    <scope>NUCLEOTIDE SEQUENCE [LARGE SCALE GENOMIC DNA]</scope>
</reference>
<dbReference type="Gene3D" id="3.40.50.300">
    <property type="entry name" value="P-loop containing nucleotide triphosphate hydrolases"/>
    <property type="match status" value="1"/>
</dbReference>